<gene>
    <name evidence="1" type="ORF">K469DRAFT_153582</name>
</gene>
<name>A0A6A6E266_9PEZI</name>
<dbReference type="InterPro" id="IPR011041">
    <property type="entry name" value="Quinoprot_gluc/sorb_DH_b-prop"/>
</dbReference>
<evidence type="ECO:0000313" key="2">
    <source>
        <dbReference type="Proteomes" id="UP000800200"/>
    </source>
</evidence>
<proteinExistence type="predicted"/>
<dbReference type="Proteomes" id="UP000800200">
    <property type="component" value="Unassembled WGS sequence"/>
</dbReference>
<dbReference type="SUPFAM" id="SSF50952">
    <property type="entry name" value="Soluble quinoprotein glucose dehydrogenase"/>
    <property type="match status" value="1"/>
</dbReference>
<dbReference type="OrthoDB" id="5421599at2759"/>
<organism evidence="1 2">
    <name type="scientific">Zopfia rhizophila CBS 207.26</name>
    <dbReference type="NCBI Taxonomy" id="1314779"/>
    <lineage>
        <taxon>Eukaryota</taxon>
        <taxon>Fungi</taxon>
        <taxon>Dikarya</taxon>
        <taxon>Ascomycota</taxon>
        <taxon>Pezizomycotina</taxon>
        <taxon>Dothideomycetes</taxon>
        <taxon>Dothideomycetes incertae sedis</taxon>
        <taxon>Zopfiaceae</taxon>
        <taxon>Zopfia</taxon>
    </lineage>
</organism>
<dbReference type="AlphaFoldDB" id="A0A6A6E266"/>
<accession>A0A6A6E266</accession>
<keyword evidence="2" id="KW-1185">Reference proteome</keyword>
<protein>
    <submittedName>
        <fullName evidence="1">Uncharacterized protein</fullName>
    </submittedName>
</protein>
<sequence length="384" mass="43665">MYLPILNQLFDEEDEEDIERWASEFREIVGSIVVLEAPLSIASLARLLHISKEDVSCRLDSLHSILSIPDRDDMPVRLLHLSFREFLVNASKEKSPFWVDERARHERLASYCLKLMSGPEGLRQNVCGLQPGSFRSEVDEGKITSHLSPELQYACRYWVYHLEQSQCHVRDGGSTDIFLQKHFLHWLEAMSLVGETNKCTHLIETLYALVDSSNSVLSLFLQDARRFTLRFRHILEAAPLQIYSSALIFAPGVSFVREAFVSEISGWIKMLSKREVDWDACRSVLEGHTGSVSAVAFSPDGQLYLHTDRGDIPLPSPSMPSPSSQRMQSSHVFIQDQWVSLDQERLLWLPSDYRPTCSTVDKDVVCLGHSSGRTTLLKVNTLWA</sequence>
<evidence type="ECO:0000313" key="1">
    <source>
        <dbReference type="EMBL" id="KAF2186047.1"/>
    </source>
</evidence>
<dbReference type="PANTHER" id="PTHR10039">
    <property type="entry name" value="AMELOGENIN"/>
    <property type="match status" value="1"/>
</dbReference>
<dbReference type="EMBL" id="ML994631">
    <property type="protein sequence ID" value="KAF2186047.1"/>
    <property type="molecule type" value="Genomic_DNA"/>
</dbReference>
<reference evidence="1" key="1">
    <citation type="journal article" date="2020" name="Stud. Mycol.">
        <title>101 Dothideomycetes genomes: a test case for predicting lifestyles and emergence of pathogens.</title>
        <authorList>
            <person name="Haridas S."/>
            <person name="Albert R."/>
            <person name="Binder M."/>
            <person name="Bloem J."/>
            <person name="Labutti K."/>
            <person name="Salamov A."/>
            <person name="Andreopoulos B."/>
            <person name="Baker S."/>
            <person name="Barry K."/>
            <person name="Bills G."/>
            <person name="Bluhm B."/>
            <person name="Cannon C."/>
            <person name="Castanera R."/>
            <person name="Culley D."/>
            <person name="Daum C."/>
            <person name="Ezra D."/>
            <person name="Gonzalez J."/>
            <person name="Henrissat B."/>
            <person name="Kuo A."/>
            <person name="Liang C."/>
            <person name="Lipzen A."/>
            <person name="Lutzoni F."/>
            <person name="Magnuson J."/>
            <person name="Mondo S."/>
            <person name="Nolan M."/>
            <person name="Ohm R."/>
            <person name="Pangilinan J."/>
            <person name="Park H.-J."/>
            <person name="Ramirez L."/>
            <person name="Alfaro M."/>
            <person name="Sun H."/>
            <person name="Tritt A."/>
            <person name="Yoshinaga Y."/>
            <person name="Zwiers L.-H."/>
            <person name="Turgeon B."/>
            <person name="Goodwin S."/>
            <person name="Spatafora J."/>
            <person name="Crous P."/>
            <person name="Grigoriev I."/>
        </authorList>
    </citation>
    <scope>NUCLEOTIDE SEQUENCE</scope>
    <source>
        <strain evidence="1">CBS 207.26</strain>
    </source>
</reference>